<gene>
    <name evidence="5" type="ORF">FKG94_16895</name>
</gene>
<dbReference type="SUPFAM" id="SSF69304">
    <property type="entry name" value="Tricorn protease N-terminal domain"/>
    <property type="match status" value="4"/>
</dbReference>
<dbReference type="InterPro" id="IPR018392">
    <property type="entry name" value="LysM"/>
</dbReference>
<proteinExistence type="predicted"/>
<organism evidence="5 6">
    <name type="scientific">Exilibacterium tricleocarpae</name>
    <dbReference type="NCBI Taxonomy" id="2591008"/>
    <lineage>
        <taxon>Bacteria</taxon>
        <taxon>Pseudomonadati</taxon>
        <taxon>Pseudomonadota</taxon>
        <taxon>Gammaproteobacteria</taxon>
        <taxon>Cellvibrionales</taxon>
        <taxon>Cellvibrionaceae</taxon>
        <taxon>Exilibacterium</taxon>
    </lineage>
</organism>
<sequence length="4854" mass="526275">DAGGGSTTFDYDFTFVDDPTDSRRFFGHYDRAEQEEYPGNGVPEDAVDPYSHFAGGTTVMVDALGNNRAFSNDAQYIEWRLANGYYATYSAGQAGSDPSFQAQVDAIRNAHSLTYSYRADGYLTAVVDQQGLQTLYEYDAADNLVAVTDRNGFGATNSDSSYYREIRRELGIVDSAGQGKVVAELSEAEKALIVEAFTSHFEYDDKGNLLAATDNADNLTTFTYTGFNKIASSTSAVGNALVNSDDQQYQEQRIELGYAALIADLSAADIEAILTLHTTFFDYDTNQNLIERRDAGGDITRFAYDSFGNQIKRTVFLDAGDLSDPDKQQVTQLFYDAFGNNIRTIDAEGNVTHSAFDQFGNVTQFIDGNGGVTSFTYDADDRLLSVTDPEGHTTTNTYDAVGNRISVTDANGHTVTRVFDRNNNLIATVDPSETDPLQDRTTRFEYDVVGNRTVKVDAEGRRTEFTFNGRRELVETTTAEVAGADGVTPIRYSSTFAYDGEGNRIRTTNNRGFATDILYTRNNLVRQQTDPDGQVTRIEYDANNNQLRVIAGLQLVPALRQVLTFRYDEENQLVSQTDAEGNVTTFAYDAPGNRVAFTDANGNINEFEYDGNNRLVREIRPEVIDPITGNPVRYTVEHIFDANGNEIETIDENGNSTRFLFDRDDKLVLVEDANGVKTVFQYDSRENRTAVIVGADVTVEEPDPNAEPAVVVLSYDDFETGLGNYVDGGADMQLYTGGSFAHQGNNAANIQDNSGVASSFFHGASYDISEFSTLEIDFWYYAVSMENNEDFFVQLWDGSSWQTVATFARGVDFSNNEFKRAVVSISSRDYNFSSDARVRFMADASSNGDDIYIDEIEVRGVGNVEDAGRKIIVNNVDQAKSTRFIYDEFNQLIGQVDGVGNALSQSDAMLYRLLRQELGFAALVADLSPADQQALSDLYTQRFTYDKVGNQLTALDNLQRTTAFQYDALNRLVTNIDALGQATRFTYDGNANRVSQLDAEGRLSRFDFDSVDRLTDTIDPLGVVTHRDYDTFGNLTAETRAFGTDQARTTNFQYDLNNRVIAQVDPEGHSQGFEYDALGNRIRFTDARGNDTRFIYNALNRNVRILDPLSFETRLEYDGVGNRISLIDARGGLVRFEYDPGNRRISTTDAQGRTTTFAYDVRGNRVESRTAAGTGDEQLTVFDYDAEGNLRRVIDAEGGITENDYDRVYNRTTATDANGNATTTEFDAVDRVVRVTDAEGQVTLFAYDAVGNRLLQTDALGRSTQFAYDDNDRLIRQTTADNIETQFGFDLVGNRVTVTRAANTPEAATDTFGYDLDDRLVSQTDAAGNTTTFAYDENDNRTLVTDANGNTSVFSYDANNRVVEIQDPESNIVRYTYDGNGNRTQVIDARGHATTSFYNASNEVTVSVDAEGYATAFVYDNNGNVVSRTLHMQPLPLPVDPASAPVLPVTAADQTTLFEYDRLSRVVASIDAEGFRTEFAYDAVGNRLQTRQFRNLAGTDIAVTHSYYDAVNREVAAITAEGYLTEYAYDAVGNRTRRTLFDQRVIVPASGLPAGQPGDAGRTEVFAYDLVNRQVRATSALGVVTDFEYDNRSNRIAIIEAAGSDEQRITRFAYDTADRLIDTIDAQGTITRSVLDANGNTLERRDAFATAAERVITFTFDGNNRVVSQTDALGAVTRFVYDGNGNLTAKTLAAGLPETRTETFEYDRENRRTAEVNGAGEGREFAYDGAGNRIRLTLAPGLAEARTNTFEYDRDNRMVAGVDGEGVRTEYRYDGADNKIETIQATAIAGQQRHSFYVYDQDNRLLQVTDPIGGVTEYEYDVLGNQTQVTDANGGIQTNSFDSLGRLVSTVSAGGILTSNTYDLRGNTTSTTQSAADGTDARRTVYGYDLLDRQVLVTDPEGFSTTFQYDVFGNQTLVTHGQYLPQPGDSDYDAAKAARAIAQDNAFTYDAADRLLSLTDGVGNITAYTYDAVGNRTSVTEAANSQPRLTTFTYDLANRVLETSTPEGGVSRNSYDQTGNRVAEARLQSDDGTTQVWSTTTFEYDGNARLTAQVDSYGTRTEFIYDAMGNQLLIRSAAGTADERVTRKEYDLNNRVSAEIDGETNRSEFAYDSLGNRIRVTDALGRVARYYFDGSNNLIAILDAEGYVNAFLYDAAGNRSGETIFMTRYTGPVDDFIPPVATPSADDRVFTSVFDGNSRLVQRIESDGSTTLFEYDAAGNVSREVQFADTAAPRQLSYVYDLNNRLTTFTDVDGTVTTFTYDGANNKTSETLSNPLEPGAVRQTLFEYDLNNRLVREIFDPSGLNLVQSIEYDLVGNAIANTDANGNTTRSEYDLNNRVVRQVDALNNDTLISYDAVGNQIAVTDANGNTRTFAYDRNNRVVLETLPSVSRYAIDGGFEVIVPTLARSYDAAGNEVQVVDAEGNITTRYFDSNDRLVAEINGDNAFREFTFNAAGEMLSETLYMTRLAAAAQDPAVRPAAPAGESRITAMEYDLLGRVTRITLPAITVTTLIDAGTDSPSFTTATVSPQELFAYDAYGNQIEIIDRNGNRTVAYYDAKDRLVAQVDGEGYLTEFDYDSQDNVLEQRNYTQRLDLATLDPAVRPTPPAGEVYQTNRVYDVANRLIEEHSPQVEVFDPATLATSVERVITRYTYDGVGNQTSRTLAADSAQMLTEYSYFDALNREVAVIDGNRVINVFGFDANGNQTLAKRYFNTLAVAVDPTTLDGGTNFAALVADNVNDQEIRRLYDALNRLSAETELMGPGGADDLLKSFGYDANGNRSRSVDEDGFVQQFSYDSNGNLLRSISPDNSGSIYEYDTAGNQIFAFTGQLDSVPLPASNIGASLGDSLTFDWTLPSGANVQSYVVYDTASRSDPNTYANQSVVQGTWFSETGSVSIPTSALTAGDTVFFRVVTEDAVGSLTWTAEQSVTLPPRINDIAVAQTAADTLEISVQFDAGVVDPEVAFGMPGTTTTTVSMVDLGGGLYRATLTGVTNPQELAFRIQWQDDTGAGYASEELPFEAQGGHLGVSSALTESTVMVGADNFYRVNVDTTLPSAFGGDLLGVSATWVNSADAGIRGSASVEGIDSGLGFVTFPIVIGAGDNALEAGTYTVTLRAVGEVEDTILDTFEVTVGSGLLTDTRRSASWSAAPVGDSQVVVVNGERAMAVREGNRLVVDPGLDNPGSVDYSVFYGTAFSDTHTTTVTSTEITETDTTTMPPTVTVLGYDLSVSAVLSAAEAAAIDGDVRLSWRAAGSGTEFANEVVLAATGSTFETTLALLAAGQYDLKIHYLNSAGEEVIVDWLRVDTAEATLAVTDNSIAVAATETNGAISLSADDTVDVDPGLYSGPLDLAAAALTLQTLATGNLGATVQRDGSDTGYFVENRYDALNNLIATNGETGVWREFGVDANGNRVVTQSFGDEGAPNPITSFNAYDSRNREVAQFAPQVDGQQAVTRFEYDLQDNITLIVDALGGQTRRTWNALGSQLTEQDQLFNTTTFRYDRLGRNTAEIDALGNTQYKRYDKVGNLIQTIDGRGDAVDHVYDVFGRRIQMSNALGQSVDMTYDQRDRLVRAEDALGFVTRYEYDGRGNRTLTVDGNGNESRQVWDGLGRVGETVTRQNGQAISERNQYDAYGNLVAEVDGAGRITTKVYGAFGRLLQQIDAGGRITAFDYDEQGRVVREFSANGKDIRRSYDAAGRLLAVNDVGTGVSTTYTYDLAGKRLTEVVTTPGNAHNRNVSYAYDAIGQMVRWADTVTGMQTNYNWDAAGNLAHAFTDLGYDPDNEGLAAGTRFVDHQYSYDANNRVIQQTQRGAIEVQYSYDAAGNRVMVNHQGTVTDYLFDANGRVIRAESGGTVTADWAYDNVGNVTRFRTFDASGAVDKVTTRQYHENNRNFFTNDDGQQTTLTLDGAGNVTRTKLVDDGDTFYFDHIYNAAGQETRINARGKDVGGRTINNYDVNDNLVELDKGEGDNQDRRELLRFVYNNDGQILYRFNDTGKGDDIFETEFAYANRNPVGQTGETEDAASETLLDTGAYNLVQPLGEDFPNSAVTFITASAGDTLEGIAAAVYGNPSLWFVLAEANGLLPGEPLTEGQRLQIPNTVKTGRLTADTHVVYNEGDIIGSTLPNLKSDPKDDGCGSFLAIIIVVIIAVVAVIATAGLAGAFLGAAGTFLGLSGTAATVAAFAVAGAIVGAAASIVQQGLFIALGYQDEFSWRSVAAGAISGALSGAAQGFGQVAAVSTVADTVKFAKTSARALQVASAASRQLIESGKITSWSSLAAAGLGPVRGVGADGKVGNLIESVGTEVGGTLGTALNYVTPWLGAAETFIRTGEVAPADWVSNLGSTLSSAITGDDGTFLGLQAAETQRLTTLITAGVLTAFDKDAGLEYIAGTVGSELAGFIGQRLAGAFGLAGETGSIARLRQNIVNAEALAASRNLRPELLFASFNDPRNDSLFLDEEGNPLRLLAANTNDPVALDDSLGNALSSELVSNNPFTGLGGDDTDTESLAEQIRARLAAEGASAEQIEDVFQSLDLDNALGDVVAVGQRLDDLRNQPILLASTDDTFLPDQRTTLDTLINTAAPVLETLGQLSLDLSEQLDRPLARFALIALDIAGGPVKFAVREAVLASPIGDAINDGVEFAFQEATALVVAATGFDEERAGKVVVGTLAVAGAAIIGGKFLRRNLPRLAASFRNRVRFANPDRRVGVDLSNRDTVSVRDARRLDGPNRGLIFVREPQGDFTTRPGRFEAGTTGAASDVASGSRSSPSLRFDNPAASSNPGVNNFVRFDGIEADGVTLIDRKTALTTKAKQINDLARASEAVRQNPNFRLVFEFPDQSSLESARRILRSQNITNIATRVAP</sequence>
<keyword evidence="3" id="KW-0812">Transmembrane</keyword>
<dbReference type="PROSITE" id="PS51782">
    <property type="entry name" value="LYSM"/>
    <property type="match status" value="1"/>
</dbReference>
<dbReference type="EMBL" id="VHSG01000018">
    <property type="protein sequence ID" value="TQV73383.1"/>
    <property type="molecule type" value="Genomic_DNA"/>
</dbReference>
<accession>A0A545T828</accession>
<keyword evidence="3" id="KW-0472">Membrane</keyword>
<protein>
    <recommendedName>
        <fullName evidence="4">LysM domain-containing protein</fullName>
    </recommendedName>
</protein>
<keyword evidence="6" id="KW-1185">Reference proteome</keyword>
<evidence type="ECO:0000313" key="6">
    <source>
        <dbReference type="Proteomes" id="UP000319732"/>
    </source>
</evidence>
<evidence type="ECO:0000256" key="3">
    <source>
        <dbReference type="SAM" id="Phobius"/>
    </source>
</evidence>
<dbReference type="InterPro" id="IPR056823">
    <property type="entry name" value="TEN-like_YD-shell"/>
</dbReference>
<keyword evidence="3" id="KW-1133">Transmembrane helix</keyword>
<reference evidence="5 6" key="1">
    <citation type="submission" date="2019-06" db="EMBL/GenBank/DDBJ databases">
        <title>Whole genome sequence for Cellvibrionaceae sp. R142.</title>
        <authorList>
            <person name="Wang G."/>
        </authorList>
    </citation>
    <scope>NUCLEOTIDE SEQUENCE [LARGE SCALE GENOMIC DNA]</scope>
    <source>
        <strain evidence="5 6">R142</strain>
    </source>
</reference>
<dbReference type="Pfam" id="PF05593">
    <property type="entry name" value="RHS_repeat"/>
    <property type="match status" value="21"/>
</dbReference>
<evidence type="ECO:0000256" key="2">
    <source>
        <dbReference type="SAM" id="MobiDB-lite"/>
    </source>
</evidence>
<dbReference type="CDD" id="cd00118">
    <property type="entry name" value="LysM"/>
    <property type="match status" value="1"/>
</dbReference>
<dbReference type="PANTHER" id="PTHR32305">
    <property type="match status" value="1"/>
</dbReference>
<feature type="domain" description="LysM" evidence="4">
    <location>
        <begin position="4045"/>
        <end position="4092"/>
    </location>
</feature>
<evidence type="ECO:0000313" key="5">
    <source>
        <dbReference type="EMBL" id="TQV73383.1"/>
    </source>
</evidence>
<dbReference type="OrthoDB" id="9816400at2"/>
<feature type="transmembrane region" description="Helical" evidence="3">
    <location>
        <begin position="4171"/>
        <end position="4192"/>
    </location>
</feature>
<feature type="region of interest" description="Disordered" evidence="2">
    <location>
        <begin position="4733"/>
        <end position="4769"/>
    </location>
</feature>
<feature type="non-terminal residue" evidence="5">
    <location>
        <position position="1"/>
    </location>
</feature>
<dbReference type="Pfam" id="PF25023">
    <property type="entry name" value="TEN_YD-shell"/>
    <property type="match status" value="2"/>
</dbReference>
<dbReference type="InterPro" id="IPR031325">
    <property type="entry name" value="RHS_repeat"/>
</dbReference>
<feature type="transmembrane region" description="Helical" evidence="3">
    <location>
        <begin position="4134"/>
        <end position="4159"/>
    </location>
</feature>
<comment type="caution">
    <text evidence="5">The sequence shown here is derived from an EMBL/GenBank/DDBJ whole genome shotgun (WGS) entry which is preliminary data.</text>
</comment>
<keyword evidence="1" id="KW-0677">Repeat</keyword>
<evidence type="ECO:0000256" key="1">
    <source>
        <dbReference type="ARBA" id="ARBA00022737"/>
    </source>
</evidence>
<dbReference type="PANTHER" id="PTHR32305:SF15">
    <property type="entry name" value="PROTEIN RHSA-RELATED"/>
    <property type="match status" value="1"/>
</dbReference>
<name>A0A545T828_9GAMM</name>
<dbReference type="InterPro" id="IPR050708">
    <property type="entry name" value="T6SS_VgrG/RHS"/>
</dbReference>
<dbReference type="NCBIfam" id="TIGR01643">
    <property type="entry name" value="YD_repeat_2x"/>
    <property type="match status" value="25"/>
</dbReference>
<dbReference type="SUPFAM" id="SSF101898">
    <property type="entry name" value="NHL repeat"/>
    <property type="match status" value="1"/>
</dbReference>
<dbReference type="Proteomes" id="UP000319732">
    <property type="component" value="Unassembled WGS sequence"/>
</dbReference>
<evidence type="ECO:0000259" key="4">
    <source>
        <dbReference type="PROSITE" id="PS51782"/>
    </source>
</evidence>
<dbReference type="InterPro" id="IPR006530">
    <property type="entry name" value="YD"/>
</dbReference>
<dbReference type="Gene3D" id="2.180.10.10">
    <property type="entry name" value="RHS repeat-associated core"/>
    <property type="match status" value="14"/>
</dbReference>